<comment type="caution">
    <text evidence="2">The sequence shown here is derived from an EMBL/GenBank/DDBJ whole genome shotgun (WGS) entry which is preliminary data.</text>
</comment>
<dbReference type="RefSeq" id="XP_056474698.1">
    <property type="nucleotide sequence ID" value="XM_056618539.1"/>
</dbReference>
<dbReference type="OrthoDB" id="1001765at2759"/>
<accession>A0A9W9KAD9</accession>
<organism evidence="2 3">
    <name type="scientific">Penicillium argentinense</name>
    <dbReference type="NCBI Taxonomy" id="1131581"/>
    <lineage>
        <taxon>Eukaryota</taxon>
        <taxon>Fungi</taxon>
        <taxon>Dikarya</taxon>
        <taxon>Ascomycota</taxon>
        <taxon>Pezizomycotina</taxon>
        <taxon>Eurotiomycetes</taxon>
        <taxon>Eurotiomycetidae</taxon>
        <taxon>Eurotiales</taxon>
        <taxon>Aspergillaceae</taxon>
        <taxon>Penicillium</taxon>
    </lineage>
</organism>
<dbReference type="Proteomes" id="UP001149074">
    <property type="component" value="Unassembled WGS sequence"/>
</dbReference>
<protein>
    <submittedName>
        <fullName evidence="2">Uncharacterized protein</fullName>
    </submittedName>
</protein>
<feature type="chain" id="PRO_5040843493" evidence="1">
    <location>
        <begin position="20"/>
        <end position="348"/>
    </location>
</feature>
<dbReference type="Pfam" id="PF13668">
    <property type="entry name" value="Ferritin_2"/>
    <property type="match status" value="1"/>
</dbReference>
<reference evidence="2" key="2">
    <citation type="journal article" date="2023" name="IMA Fungus">
        <title>Comparative genomic study of the Penicillium genus elucidates a diverse pangenome and 15 lateral gene transfer events.</title>
        <authorList>
            <person name="Petersen C."/>
            <person name="Sorensen T."/>
            <person name="Nielsen M.R."/>
            <person name="Sondergaard T.E."/>
            <person name="Sorensen J.L."/>
            <person name="Fitzpatrick D.A."/>
            <person name="Frisvad J.C."/>
            <person name="Nielsen K.L."/>
        </authorList>
    </citation>
    <scope>NUCLEOTIDE SEQUENCE</scope>
    <source>
        <strain evidence="2">IBT 30761</strain>
    </source>
</reference>
<dbReference type="EMBL" id="JAPQKI010000005">
    <property type="protein sequence ID" value="KAJ5099044.1"/>
    <property type="molecule type" value="Genomic_DNA"/>
</dbReference>
<dbReference type="AlphaFoldDB" id="A0A9W9KAD9"/>
<reference evidence="2" key="1">
    <citation type="submission" date="2022-11" db="EMBL/GenBank/DDBJ databases">
        <authorList>
            <person name="Petersen C."/>
        </authorList>
    </citation>
    <scope>NUCLEOTIDE SEQUENCE</scope>
    <source>
        <strain evidence="2">IBT 30761</strain>
    </source>
</reference>
<sequence length="348" mass="38468">MHFSTAAVASLAISLPVLALPRASSSSSLQNAADAVPGETSLFVTYPGKETPLAQEYLRANPATGSGPAGDDDLLFQNLLAAEWVIYSFYQLGVESFTKENFTKLGWPNTTYERIVEIRDNEAGHVRIFQDQITNNSVKPAPCKYQFEVGTNPEYWLLLQTYLEASSMAFLTGLALQADVNTSKAALMAIGQTESRHNTWSLIDVWNVSPFAGPSDTTYPYPNQILDLTNNFIVPRQNLPQLEFYKNGTTASPGSDIQLAYQDPKHVPSFEDDKQYWVVFYHGVQKVSLPFDPHNMRVKIPAQFDVNVGIIMLNIADEEDAPTRDSVVAGPLILLEQPVAYNKVISAV</sequence>
<name>A0A9W9KAD9_9EURO</name>
<keyword evidence="1" id="KW-0732">Signal</keyword>
<keyword evidence="3" id="KW-1185">Reference proteome</keyword>
<evidence type="ECO:0000313" key="2">
    <source>
        <dbReference type="EMBL" id="KAJ5099044.1"/>
    </source>
</evidence>
<proteinExistence type="predicted"/>
<dbReference type="GeneID" id="81357518"/>
<feature type="signal peptide" evidence="1">
    <location>
        <begin position="1"/>
        <end position="19"/>
    </location>
</feature>
<evidence type="ECO:0000313" key="3">
    <source>
        <dbReference type="Proteomes" id="UP001149074"/>
    </source>
</evidence>
<evidence type="ECO:0000256" key="1">
    <source>
        <dbReference type="SAM" id="SignalP"/>
    </source>
</evidence>
<gene>
    <name evidence="2" type="ORF">N7532_006045</name>
</gene>